<evidence type="ECO:0000259" key="2">
    <source>
        <dbReference type="Pfam" id="PF25534"/>
    </source>
</evidence>
<gene>
    <name evidence="3" type="ORF">CVT25_007274</name>
</gene>
<dbReference type="InterPro" id="IPR057678">
    <property type="entry name" value="DUF7918"/>
</dbReference>
<keyword evidence="4" id="KW-1185">Reference proteome</keyword>
<comment type="caution">
    <text evidence="3">The sequence shown here is derived from an EMBL/GenBank/DDBJ whole genome shotgun (WGS) entry which is preliminary data.</text>
</comment>
<dbReference type="EMBL" id="NHYD01001022">
    <property type="protein sequence ID" value="PPQ92582.1"/>
    <property type="molecule type" value="Genomic_DNA"/>
</dbReference>
<dbReference type="PANTHER" id="PTHR36223:SF1">
    <property type="entry name" value="TRANSCRIPTION ELONGATION FACTOR EAF N-TERMINAL DOMAIN-CONTAINING PROTEIN"/>
    <property type="match status" value="1"/>
</dbReference>
<proteinExistence type="predicted"/>
<evidence type="ECO:0000256" key="1">
    <source>
        <dbReference type="SAM" id="MobiDB-lite"/>
    </source>
</evidence>
<dbReference type="AlphaFoldDB" id="A0A409XP78"/>
<dbReference type="Proteomes" id="UP000283269">
    <property type="component" value="Unassembled WGS sequence"/>
</dbReference>
<feature type="domain" description="DUF7918" evidence="2">
    <location>
        <begin position="279"/>
        <end position="478"/>
    </location>
</feature>
<name>A0A409XP78_PSICY</name>
<dbReference type="InParanoid" id="A0A409XP78"/>
<dbReference type="OrthoDB" id="3364132at2759"/>
<dbReference type="STRING" id="93625.A0A409XP78"/>
<feature type="domain" description="DUF7918" evidence="2">
    <location>
        <begin position="11"/>
        <end position="211"/>
    </location>
</feature>
<feature type="compositionally biased region" description="Basic residues" evidence="1">
    <location>
        <begin position="246"/>
        <end position="256"/>
    </location>
</feature>
<accession>A0A409XP78</accession>
<reference evidence="3 4" key="1">
    <citation type="journal article" date="2018" name="Evol. Lett.">
        <title>Horizontal gene cluster transfer increased hallucinogenic mushroom diversity.</title>
        <authorList>
            <person name="Reynolds H.T."/>
            <person name="Vijayakumar V."/>
            <person name="Gluck-Thaler E."/>
            <person name="Korotkin H.B."/>
            <person name="Matheny P.B."/>
            <person name="Slot J.C."/>
        </authorList>
    </citation>
    <scope>NUCLEOTIDE SEQUENCE [LARGE SCALE GENOMIC DNA]</scope>
    <source>
        <strain evidence="3 4">2631</strain>
    </source>
</reference>
<feature type="region of interest" description="Disordered" evidence="1">
    <location>
        <begin position="239"/>
        <end position="262"/>
    </location>
</feature>
<evidence type="ECO:0000313" key="3">
    <source>
        <dbReference type="EMBL" id="PPQ92582.1"/>
    </source>
</evidence>
<sequence length="540" mass="60126">MPTIDNFSAWIQVDNQPLLEYQVEYSGGGTQVTCWIPSEAGKEFQICYQDNVRTKTTRSVVKVDGNRCPGKIMHSRRSKHEGRCTAVHRGITMSEDTLRPYIFSDCRLVGTSATEDESDQLLGDLSALGEIKIRIDEVRVGSKQMRGKDATLPELQIHEKAKKGVVHGTQLGNAISRPVKLARQTELLRTLVTFVFRYRPMAVLMADGVAPQVTPVKRKHAASSSKSIDVIDLTLDDDLDSSPTKQTRRNPKRVRREVKQERSVTIDDSMPNINNFSAWVQVDGQPLPEYQIAFSVSEVGTQATCWIPSESGKEFQICYKDAARTISTGTKVSVDGVRCTAKISRAKHLTDKSNGTIVHRGMTISENSVRPFIFSVCHLVEDEADLLRVNLSALGEIKIEVSEVDVGPPTHRRIQSKLPKLSVHERTHKGITHGTQLGNEIVTRINKLPRKTTSLRPLVSFVFKYRPIDILIADGVAPPAARNRQSALGSAVEFIDLTLDDEENGGNGKEKRNLKTIKMEVVRDKSMKVQNIIQVIDLTV</sequence>
<protein>
    <recommendedName>
        <fullName evidence="2">DUF7918 domain-containing protein</fullName>
    </recommendedName>
</protein>
<organism evidence="3 4">
    <name type="scientific">Psilocybe cyanescens</name>
    <dbReference type="NCBI Taxonomy" id="93625"/>
    <lineage>
        <taxon>Eukaryota</taxon>
        <taxon>Fungi</taxon>
        <taxon>Dikarya</taxon>
        <taxon>Basidiomycota</taxon>
        <taxon>Agaricomycotina</taxon>
        <taxon>Agaricomycetes</taxon>
        <taxon>Agaricomycetidae</taxon>
        <taxon>Agaricales</taxon>
        <taxon>Agaricineae</taxon>
        <taxon>Strophariaceae</taxon>
        <taxon>Psilocybe</taxon>
    </lineage>
</organism>
<dbReference type="Pfam" id="PF25534">
    <property type="entry name" value="DUF7918"/>
    <property type="match status" value="2"/>
</dbReference>
<evidence type="ECO:0000313" key="4">
    <source>
        <dbReference type="Proteomes" id="UP000283269"/>
    </source>
</evidence>
<dbReference type="PANTHER" id="PTHR36223">
    <property type="entry name" value="BETA-LACTAMASE-TYPE TRANSPEPTIDASE FOLD DOMAIN CONTAINING PROTEIN"/>
    <property type="match status" value="1"/>
</dbReference>